<keyword evidence="2" id="KW-1133">Transmembrane helix</keyword>
<dbReference type="EMBL" id="JACYXZ010000001">
    <property type="protein sequence ID" value="MBD8868399.1"/>
    <property type="molecule type" value="Genomic_DNA"/>
</dbReference>
<proteinExistence type="predicted"/>
<dbReference type="AlphaFoldDB" id="A0A927K1X6"/>
<evidence type="ECO:0000313" key="5">
    <source>
        <dbReference type="Proteomes" id="UP000616839"/>
    </source>
</evidence>
<dbReference type="RefSeq" id="WP_192140008.1">
    <property type="nucleotide sequence ID" value="NZ_JACYXZ010000001.1"/>
</dbReference>
<evidence type="ECO:0000259" key="3">
    <source>
        <dbReference type="Pfam" id="PF13399"/>
    </source>
</evidence>
<organism evidence="4 5">
    <name type="scientific">Nocardioides donggukensis</name>
    <dbReference type="NCBI Taxonomy" id="2774019"/>
    <lineage>
        <taxon>Bacteria</taxon>
        <taxon>Bacillati</taxon>
        <taxon>Actinomycetota</taxon>
        <taxon>Actinomycetes</taxon>
        <taxon>Propionibacteriales</taxon>
        <taxon>Nocardioidaceae</taxon>
        <taxon>Nocardioides</taxon>
    </lineage>
</organism>
<comment type="caution">
    <text evidence="4">The sequence shown here is derived from an EMBL/GenBank/DDBJ whole genome shotgun (WGS) entry which is preliminary data.</text>
</comment>
<dbReference type="Gene3D" id="3.30.70.2390">
    <property type="match status" value="1"/>
</dbReference>
<reference evidence="4" key="1">
    <citation type="submission" date="2020-09" db="EMBL/GenBank/DDBJ databases">
        <title>Nocardioides sp. strain MJB4 16S ribosomal RNA gene Genome sequencing and assembly.</title>
        <authorList>
            <person name="Kim I."/>
        </authorList>
    </citation>
    <scope>NUCLEOTIDE SEQUENCE</scope>
    <source>
        <strain evidence="4">MJB4</strain>
    </source>
</reference>
<name>A0A927K1X6_9ACTN</name>
<feature type="region of interest" description="Disordered" evidence="1">
    <location>
        <begin position="37"/>
        <end position="75"/>
    </location>
</feature>
<keyword evidence="2" id="KW-0472">Membrane</keyword>
<keyword evidence="5" id="KW-1185">Reference proteome</keyword>
<evidence type="ECO:0000256" key="1">
    <source>
        <dbReference type="SAM" id="MobiDB-lite"/>
    </source>
</evidence>
<dbReference type="Pfam" id="PF13399">
    <property type="entry name" value="LytR_C"/>
    <property type="match status" value="1"/>
</dbReference>
<feature type="compositionally biased region" description="Low complexity" evidence="1">
    <location>
        <begin position="52"/>
        <end position="63"/>
    </location>
</feature>
<keyword evidence="2" id="KW-0812">Transmembrane</keyword>
<protein>
    <submittedName>
        <fullName evidence="4">LytR C-terminal domain-containing protein</fullName>
    </submittedName>
</protein>
<evidence type="ECO:0000313" key="4">
    <source>
        <dbReference type="EMBL" id="MBD8868399.1"/>
    </source>
</evidence>
<dbReference type="InterPro" id="IPR027381">
    <property type="entry name" value="LytR/CpsA/Psr_C"/>
</dbReference>
<evidence type="ECO:0000256" key="2">
    <source>
        <dbReference type="SAM" id="Phobius"/>
    </source>
</evidence>
<dbReference type="Proteomes" id="UP000616839">
    <property type="component" value="Unassembled WGS sequence"/>
</dbReference>
<sequence length="167" mass="17755">MPTRDERGVAFPSPVVMLSIVAVAMAGIAFVATDRPGGEQELQTVSRPEPAPTATAPEPVVRPTEPKKPKKTRQPVAIKRAEVYVEVYNNSGIAGLAGRTATEAADAGWKVVGSDNWFGTIPASTVYYPERLEPAAKLLAKDLGIARLNPAVAPMRLDRLTVILTGP</sequence>
<gene>
    <name evidence="4" type="ORF">IE331_02080</name>
</gene>
<feature type="transmembrane region" description="Helical" evidence="2">
    <location>
        <begin position="15"/>
        <end position="33"/>
    </location>
</feature>
<accession>A0A927K1X6</accession>
<feature type="domain" description="LytR/CpsA/Psr regulator C-terminal" evidence="3">
    <location>
        <begin position="83"/>
        <end position="164"/>
    </location>
</feature>